<organism evidence="2 3">
    <name type="scientific">Phytophthora nicotianae (strain INRA-310)</name>
    <name type="common">Phytophthora parasitica</name>
    <dbReference type="NCBI Taxonomy" id="761204"/>
    <lineage>
        <taxon>Eukaryota</taxon>
        <taxon>Sar</taxon>
        <taxon>Stramenopiles</taxon>
        <taxon>Oomycota</taxon>
        <taxon>Peronosporomycetes</taxon>
        <taxon>Peronosporales</taxon>
        <taxon>Peronosporaceae</taxon>
        <taxon>Phytophthora</taxon>
    </lineage>
</organism>
<dbReference type="STRING" id="761204.W2PBN8"/>
<evidence type="ECO:0000313" key="3">
    <source>
        <dbReference type="Proteomes" id="UP000018817"/>
    </source>
</evidence>
<protein>
    <submittedName>
        <fullName evidence="2">Uncharacterized protein</fullName>
    </submittedName>
</protein>
<sequence>MLIAGSASKRFEKVFISYFSLLCREMFLRSFFTRIFVLEELLKHIRDLIFRAKEDPHHLVTIRAKLNQATNDLILFTDTLGYLLESLEFVKIPQKSPNASEEEESIFSYLDLKKQHHDILLRARDLEKLVHGAKYEIVNLRQMAEVLNTSELEDIFKTVEGNTKALADSSLTVEHCGSSLELVQVLLAGSFAFTLLDRIPGGSLNVDMPEWVETAFAKTIIEKPLLFFVLNIVWMAGCIYALIRYKKKKSHEVEYGRRTLRIKVNKAIDIEKFEIFLGTRVLDKQESVSQLASEVRRVVWKDLGLQACNDERAHPRRSIAYAKGSLTWKHKLTDAIMARLGKWKARKNRSREAANVAASVGNASPLSAGAATGMLEPGIPVEVEVEYDSRYGFLLFVTLNFHIREKEVPLSERLRSYVAQMTERVRLGGRTAPKPKRMADESICPRNETLIMEQELMSWFAMEMKQHGVIKSVDMFLTAL</sequence>
<dbReference type="OrthoDB" id="111762at2759"/>
<feature type="transmembrane region" description="Helical" evidence="1">
    <location>
        <begin position="225"/>
        <end position="243"/>
    </location>
</feature>
<reference evidence="2 3" key="2">
    <citation type="submission" date="2013-11" db="EMBL/GenBank/DDBJ databases">
        <title>The Genome Sequence of Phytophthora parasitica INRA-310.</title>
        <authorList>
            <consortium name="The Broad Institute Genomics Platform"/>
            <person name="Russ C."/>
            <person name="Tyler B."/>
            <person name="Panabieres F."/>
            <person name="Shan W."/>
            <person name="Tripathy S."/>
            <person name="Grunwald N."/>
            <person name="Machado M."/>
            <person name="Johnson C.S."/>
            <person name="Arredondo F."/>
            <person name="Hong C."/>
            <person name="Coffey M."/>
            <person name="Young S.K."/>
            <person name="Zeng Q."/>
            <person name="Gargeya S."/>
            <person name="Fitzgerald M."/>
            <person name="Abouelleil A."/>
            <person name="Alvarado L."/>
            <person name="Chapman S.B."/>
            <person name="Gainer-Dewar J."/>
            <person name="Goldberg J."/>
            <person name="Griggs A."/>
            <person name="Gujja S."/>
            <person name="Hansen M."/>
            <person name="Howarth C."/>
            <person name="Imamovic A."/>
            <person name="Ireland A."/>
            <person name="Larimer J."/>
            <person name="McCowan C."/>
            <person name="Murphy C."/>
            <person name="Pearson M."/>
            <person name="Poon T.W."/>
            <person name="Priest M."/>
            <person name="Roberts A."/>
            <person name="Saif S."/>
            <person name="Shea T."/>
            <person name="Sykes S."/>
            <person name="Wortman J."/>
            <person name="Nusbaum C."/>
            <person name="Birren B."/>
        </authorList>
    </citation>
    <scope>NUCLEOTIDE SEQUENCE [LARGE SCALE GENOMIC DNA]</scope>
    <source>
        <strain evidence="2 3">INRA-310</strain>
    </source>
</reference>
<dbReference type="OMA" id="NIIWMAG"/>
<reference evidence="3" key="1">
    <citation type="submission" date="2011-12" db="EMBL/GenBank/DDBJ databases">
        <authorList>
            <consortium name="The Broad Institute Genome Sequencing Platform"/>
            <person name="Russ C."/>
            <person name="Tyler B."/>
            <person name="Panabieres F."/>
            <person name="Shan W."/>
            <person name="Tripathy S."/>
            <person name="Grunwald N."/>
            <person name="Machado M."/>
            <person name="Young S.K."/>
            <person name="Zeng Q."/>
            <person name="Gargeya S."/>
            <person name="Fitzgerald M."/>
            <person name="Haas B."/>
            <person name="Abouelleil A."/>
            <person name="Alvarado L."/>
            <person name="Arachchi H.M."/>
            <person name="Berlin A."/>
            <person name="Chapman S.B."/>
            <person name="Gearin G."/>
            <person name="Goldberg J."/>
            <person name="Griggs A."/>
            <person name="Gujja S."/>
            <person name="Hansen M."/>
            <person name="Heiman D."/>
            <person name="Howarth C."/>
            <person name="Larimer J."/>
            <person name="Lui A."/>
            <person name="MacDonald P.J.P."/>
            <person name="McCowen C."/>
            <person name="Montmayeur A."/>
            <person name="Murphy C."/>
            <person name="Neiman D."/>
            <person name="Pearson M."/>
            <person name="Priest M."/>
            <person name="Roberts A."/>
            <person name="Saif S."/>
            <person name="Shea T."/>
            <person name="Sisk P."/>
            <person name="Stolte C."/>
            <person name="Sykes S."/>
            <person name="Wortman J."/>
            <person name="Nusbaum C."/>
            <person name="Birren B."/>
        </authorList>
    </citation>
    <scope>NUCLEOTIDE SEQUENCE [LARGE SCALE GENOMIC DNA]</scope>
    <source>
        <strain evidence="3">INRA-310</strain>
    </source>
</reference>
<dbReference type="AlphaFoldDB" id="W2PBN8"/>
<dbReference type="GeneID" id="20188380"/>
<keyword evidence="1" id="KW-0812">Transmembrane</keyword>
<dbReference type="Proteomes" id="UP000018817">
    <property type="component" value="Unassembled WGS sequence"/>
</dbReference>
<keyword evidence="1" id="KW-0472">Membrane</keyword>
<evidence type="ECO:0000256" key="1">
    <source>
        <dbReference type="SAM" id="Phobius"/>
    </source>
</evidence>
<proteinExistence type="predicted"/>
<accession>W2PBN8</accession>
<name>W2PBN8_PHYN3</name>
<keyword evidence="1" id="KW-1133">Transmembrane helix</keyword>
<dbReference type="RefSeq" id="XP_008916449.1">
    <property type="nucleotide sequence ID" value="XM_008918201.1"/>
</dbReference>
<gene>
    <name evidence="2" type="ORF">PPTG_19647</name>
</gene>
<dbReference type="EMBL" id="KI669716">
    <property type="protein sequence ID" value="ETM98246.1"/>
    <property type="molecule type" value="Genomic_DNA"/>
</dbReference>
<evidence type="ECO:0000313" key="2">
    <source>
        <dbReference type="EMBL" id="ETM98246.1"/>
    </source>
</evidence>
<dbReference type="VEuPathDB" id="FungiDB:PPTG_19647"/>